<protein>
    <recommendedName>
        <fullName evidence="4">Programmed cell death protein 5</fullName>
    </recommendedName>
</protein>
<evidence type="ECO:0000313" key="3">
    <source>
        <dbReference type="Proteomes" id="UP000054549"/>
    </source>
</evidence>
<dbReference type="EMBL" id="KN818225">
    <property type="protein sequence ID" value="KIL69644.1"/>
    <property type="molecule type" value="Genomic_DNA"/>
</dbReference>
<dbReference type="PIRSF" id="PIRSF015730">
    <property type="entry name" value="TFAR19"/>
    <property type="match status" value="1"/>
</dbReference>
<dbReference type="GO" id="GO:0005829">
    <property type="term" value="C:cytosol"/>
    <property type="evidence" value="ECO:0007669"/>
    <property type="project" value="TreeGrafter"/>
</dbReference>
<dbReference type="Proteomes" id="UP000054549">
    <property type="component" value="Unassembled WGS sequence"/>
</dbReference>
<dbReference type="HOGENOM" id="CLU_122978_2_1_1"/>
<proteinExistence type="inferred from homology"/>
<keyword evidence="3" id="KW-1185">Reference proteome</keyword>
<gene>
    <name evidence="2" type="ORF">M378DRAFT_156875</name>
</gene>
<dbReference type="Pfam" id="PF01984">
    <property type="entry name" value="dsDNA_bind"/>
    <property type="match status" value="1"/>
</dbReference>
<evidence type="ECO:0000313" key="2">
    <source>
        <dbReference type="EMBL" id="KIL69644.1"/>
    </source>
</evidence>
<dbReference type="GO" id="GO:0003677">
    <property type="term" value="F:DNA binding"/>
    <property type="evidence" value="ECO:0007669"/>
    <property type="project" value="InterPro"/>
</dbReference>
<evidence type="ECO:0000256" key="1">
    <source>
        <dbReference type="ARBA" id="ARBA00010490"/>
    </source>
</evidence>
<dbReference type="InterPro" id="IPR036883">
    <property type="entry name" value="PDCD5-like_sf"/>
</dbReference>
<dbReference type="OrthoDB" id="10252486at2759"/>
<reference evidence="2 3" key="1">
    <citation type="submission" date="2014-04" db="EMBL/GenBank/DDBJ databases">
        <title>Evolutionary Origins and Diversification of the Mycorrhizal Mutualists.</title>
        <authorList>
            <consortium name="DOE Joint Genome Institute"/>
            <consortium name="Mycorrhizal Genomics Consortium"/>
            <person name="Kohler A."/>
            <person name="Kuo A."/>
            <person name="Nagy L.G."/>
            <person name="Floudas D."/>
            <person name="Copeland A."/>
            <person name="Barry K.W."/>
            <person name="Cichocki N."/>
            <person name="Veneault-Fourrey C."/>
            <person name="LaButti K."/>
            <person name="Lindquist E.A."/>
            <person name="Lipzen A."/>
            <person name="Lundell T."/>
            <person name="Morin E."/>
            <person name="Murat C."/>
            <person name="Riley R."/>
            <person name="Ohm R."/>
            <person name="Sun H."/>
            <person name="Tunlid A."/>
            <person name="Henrissat B."/>
            <person name="Grigoriev I.V."/>
            <person name="Hibbett D.S."/>
            <person name="Martin F."/>
        </authorList>
    </citation>
    <scope>NUCLEOTIDE SEQUENCE [LARGE SCALE GENOMIC DNA]</scope>
    <source>
        <strain evidence="2 3">Koide BX008</strain>
    </source>
</reference>
<name>A0A0C2TQV2_AMAMK</name>
<dbReference type="AlphaFoldDB" id="A0A0C2TQV2"/>
<organism evidence="2 3">
    <name type="scientific">Amanita muscaria (strain Koide BX008)</name>
    <dbReference type="NCBI Taxonomy" id="946122"/>
    <lineage>
        <taxon>Eukaryota</taxon>
        <taxon>Fungi</taxon>
        <taxon>Dikarya</taxon>
        <taxon>Basidiomycota</taxon>
        <taxon>Agaricomycotina</taxon>
        <taxon>Agaricomycetes</taxon>
        <taxon>Agaricomycetidae</taxon>
        <taxon>Agaricales</taxon>
        <taxon>Pluteineae</taxon>
        <taxon>Amanitaceae</taxon>
        <taxon>Amanita</taxon>
    </lineage>
</organism>
<dbReference type="InterPro" id="IPR002836">
    <property type="entry name" value="PDCD5-like"/>
</dbReference>
<dbReference type="InParanoid" id="A0A0C2TQV2"/>
<comment type="similarity">
    <text evidence="1">Belongs to the PDCD5 family.</text>
</comment>
<dbReference type="FunCoup" id="A0A0C2TQV2">
    <property type="interactions" value="451"/>
</dbReference>
<dbReference type="Gene3D" id="1.10.8.140">
    <property type="entry name" value="PDCD5-like"/>
    <property type="match status" value="1"/>
</dbReference>
<dbReference type="GO" id="GO:0005634">
    <property type="term" value="C:nucleus"/>
    <property type="evidence" value="ECO:0007669"/>
    <property type="project" value="TreeGrafter"/>
</dbReference>
<dbReference type="PANTHER" id="PTHR10840:SF0">
    <property type="entry name" value="PROGRAMMED CELL DEATH PROTEIN 5"/>
    <property type="match status" value="1"/>
</dbReference>
<dbReference type="SUPFAM" id="SSF46950">
    <property type="entry name" value="Double-stranded DNA-binding domain"/>
    <property type="match status" value="1"/>
</dbReference>
<evidence type="ECO:0008006" key="4">
    <source>
        <dbReference type="Google" id="ProtNLM"/>
    </source>
</evidence>
<accession>A0A0C2TQV2</accession>
<dbReference type="STRING" id="946122.A0A0C2TQV2"/>
<dbReference type="PANTHER" id="PTHR10840">
    <property type="entry name" value="PROGRAMMED CELL DEATH PROTEIN 5"/>
    <property type="match status" value="1"/>
</dbReference>
<sequence>MTTNLPMENVNLSQIQPGAGVQNESDQDAKRLEQEQVRRDLVASILDSAARERLSRIALVSPERSAKIEGLILSLAQAGKIQRGQRVSENQLIDLLEQLEERGKSTNKKATVVFQRRKDIDDDLDF</sequence>